<dbReference type="PANTHER" id="PTHR30047">
    <property type="entry name" value="HIGH-AFFINITY CHOLINE TRANSPORT PROTEIN-RELATED"/>
    <property type="match status" value="1"/>
</dbReference>
<keyword evidence="9" id="KW-1185">Reference proteome</keyword>
<feature type="transmembrane region" description="Helical" evidence="7">
    <location>
        <begin position="610"/>
        <end position="629"/>
    </location>
</feature>
<protein>
    <submittedName>
        <fullName evidence="8">Uncharacterized protein</fullName>
    </submittedName>
</protein>
<evidence type="ECO:0000256" key="1">
    <source>
        <dbReference type="ARBA" id="ARBA00004651"/>
    </source>
</evidence>
<evidence type="ECO:0000256" key="4">
    <source>
        <dbReference type="ARBA" id="ARBA00022692"/>
    </source>
</evidence>
<evidence type="ECO:0000313" key="8">
    <source>
        <dbReference type="EMBL" id="KAL3786673.1"/>
    </source>
</evidence>
<evidence type="ECO:0000313" key="9">
    <source>
        <dbReference type="Proteomes" id="UP001530400"/>
    </source>
</evidence>
<feature type="transmembrane region" description="Helical" evidence="7">
    <location>
        <begin position="225"/>
        <end position="245"/>
    </location>
</feature>
<keyword evidence="2" id="KW-0813">Transport</keyword>
<evidence type="ECO:0000256" key="2">
    <source>
        <dbReference type="ARBA" id="ARBA00022448"/>
    </source>
</evidence>
<organism evidence="8 9">
    <name type="scientific">Cyclotella atomus</name>
    <dbReference type="NCBI Taxonomy" id="382360"/>
    <lineage>
        <taxon>Eukaryota</taxon>
        <taxon>Sar</taxon>
        <taxon>Stramenopiles</taxon>
        <taxon>Ochrophyta</taxon>
        <taxon>Bacillariophyta</taxon>
        <taxon>Coscinodiscophyceae</taxon>
        <taxon>Thalassiosirophycidae</taxon>
        <taxon>Stephanodiscales</taxon>
        <taxon>Stephanodiscaceae</taxon>
        <taxon>Cyclotella</taxon>
    </lineage>
</organism>
<dbReference type="PANTHER" id="PTHR30047:SF7">
    <property type="entry name" value="HIGH-AFFINITY CHOLINE TRANSPORT PROTEIN"/>
    <property type="match status" value="1"/>
</dbReference>
<accession>A0ABD3PF31</accession>
<name>A0ABD3PF31_9STRA</name>
<keyword evidence="6 7" id="KW-0472">Membrane</keyword>
<comment type="subcellular location">
    <subcellularLocation>
        <location evidence="1">Cell membrane</location>
        <topology evidence="1">Multi-pass membrane protein</topology>
    </subcellularLocation>
</comment>
<dbReference type="AlphaFoldDB" id="A0ABD3PF31"/>
<dbReference type="Pfam" id="PF02028">
    <property type="entry name" value="BCCT"/>
    <property type="match status" value="1"/>
</dbReference>
<keyword evidence="5 7" id="KW-1133">Transmembrane helix</keyword>
<dbReference type="Proteomes" id="UP001530400">
    <property type="component" value="Unassembled WGS sequence"/>
</dbReference>
<feature type="transmembrane region" description="Helical" evidence="7">
    <location>
        <begin position="289"/>
        <end position="313"/>
    </location>
</feature>
<keyword evidence="3" id="KW-1003">Cell membrane</keyword>
<feature type="transmembrane region" description="Helical" evidence="7">
    <location>
        <begin position="21"/>
        <end position="41"/>
    </location>
</feature>
<keyword evidence="4 7" id="KW-0812">Transmembrane</keyword>
<feature type="transmembrane region" description="Helical" evidence="7">
    <location>
        <begin position="194"/>
        <end position="213"/>
    </location>
</feature>
<dbReference type="GO" id="GO:0005886">
    <property type="term" value="C:plasma membrane"/>
    <property type="evidence" value="ECO:0007669"/>
    <property type="project" value="UniProtKB-SubCell"/>
</dbReference>
<gene>
    <name evidence="8" type="ORF">ACHAWO_013333</name>
</gene>
<sequence length="700" mass="79149">MVDPTGAKSELRRWFQTTIQYFTWFYIVGNPVMFAFIVWVAYRYGHIKLGHKNAEPEFSDIAYFSMLFSAGVGVGLFFYGVSEPLWHQSSNYYANAGYHTQDEVDQWALEITMYHWGFAAWSPYLIMALATGLAAFCFDLPITVRSCFYPIFGEYVWAVAGICTSLGLGTMQMTTGLQRLGWIDPAEEDLSGTYVTIVCVITLFATISVVTGLKVGIKALSQLGFILGCLILFLCFIMEKSYYLLDLLVQTTGFYLQWSFFQVPFWTDAFAALEPGEGRAIDGKAGESWWIGSWTVFYMAWWVSWTCFVGIFINLEKQDHPKRGCWRVHCANCLCARLFSFMGGIGLRQSRQALELEKLGTDFYDNAAHFQSADNTFCYDVPQEDVVVDGNVIFTNTLLGITPVCMFDSANSESAWFNVMYSFTYPGSGAEGNFPGFGQFMIWSLMRSPRMEKKNITRCRESFGLSTKELSLLGCCGLEVLMPSLRFKQHQLFSVCRFFMCWTVYKMCAALDNHGQEDFHDPKVLLPKKSWTIPLYGGVFNYMEALFSAGKIHPQMKEEGIVTPPVSDIFIVLSFGLEEEEFQVQHLHDGRLCIIAFPLDCSICLRQNDLAFAWTVFFINACILISVRLEVRTKLGITGNVVGDFIACSFMYPQGLLQMKKQMSELNEGHLDKDDDVELKEIGLAEKESELAGSGLIMSA</sequence>
<feature type="transmembrane region" description="Helical" evidence="7">
    <location>
        <begin position="155"/>
        <end position="174"/>
    </location>
</feature>
<feature type="transmembrane region" description="Helical" evidence="7">
    <location>
        <begin position="61"/>
        <end position="81"/>
    </location>
</feature>
<evidence type="ECO:0000256" key="5">
    <source>
        <dbReference type="ARBA" id="ARBA00022989"/>
    </source>
</evidence>
<evidence type="ECO:0000256" key="6">
    <source>
        <dbReference type="ARBA" id="ARBA00023136"/>
    </source>
</evidence>
<feature type="transmembrane region" description="Helical" evidence="7">
    <location>
        <begin position="121"/>
        <end position="143"/>
    </location>
</feature>
<proteinExistence type="predicted"/>
<dbReference type="EMBL" id="JALLPJ020000639">
    <property type="protein sequence ID" value="KAL3786673.1"/>
    <property type="molecule type" value="Genomic_DNA"/>
</dbReference>
<reference evidence="8 9" key="1">
    <citation type="submission" date="2024-10" db="EMBL/GenBank/DDBJ databases">
        <title>Updated reference genomes for cyclostephanoid diatoms.</title>
        <authorList>
            <person name="Roberts W.R."/>
            <person name="Alverson A.J."/>
        </authorList>
    </citation>
    <scope>NUCLEOTIDE SEQUENCE [LARGE SCALE GENOMIC DNA]</scope>
    <source>
        <strain evidence="8 9">AJA010-31</strain>
    </source>
</reference>
<evidence type="ECO:0000256" key="7">
    <source>
        <dbReference type="SAM" id="Phobius"/>
    </source>
</evidence>
<evidence type="ECO:0000256" key="3">
    <source>
        <dbReference type="ARBA" id="ARBA00022475"/>
    </source>
</evidence>
<dbReference type="InterPro" id="IPR000060">
    <property type="entry name" value="BCCT_transptr"/>
</dbReference>
<comment type="caution">
    <text evidence="8">The sequence shown here is derived from an EMBL/GenBank/DDBJ whole genome shotgun (WGS) entry which is preliminary data.</text>
</comment>